<feature type="domain" description="ATPase AAA-type core" evidence="2">
    <location>
        <begin position="421"/>
        <end position="550"/>
    </location>
</feature>
<feature type="compositionally biased region" description="Basic and acidic residues" evidence="1">
    <location>
        <begin position="77"/>
        <end position="89"/>
    </location>
</feature>
<dbReference type="SUPFAM" id="SSF52540">
    <property type="entry name" value="P-loop containing nucleoside triphosphate hydrolases"/>
    <property type="match status" value="1"/>
</dbReference>
<feature type="non-terminal residue" evidence="3">
    <location>
        <position position="712"/>
    </location>
</feature>
<dbReference type="GO" id="GO:0005524">
    <property type="term" value="F:ATP binding"/>
    <property type="evidence" value="ECO:0007669"/>
    <property type="project" value="InterPro"/>
</dbReference>
<accession>A0A7R9FQE4</accession>
<dbReference type="PANTHER" id="PTHR14690">
    <property type="entry name" value="IQ MOTIF CONTAINING WITH AAA DOMAIN 1"/>
    <property type="match status" value="1"/>
</dbReference>
<evidence type="ECO:0000313" key="3">
    <source>
        <dbReference type="EMBL" id="CAD7251041.1"/>
    </source>
</evidence>
<evidence type="ECO:0000313" key="4">
    <source>
        <dbReference type="Proteomes" id="UP000677054"/>
    </source>
</evidence>
<dbReference type="Gene3D" id="3.40.50.300">
    <property type="entry name" value="P-loop containing nucleotide triphosphate hydrolases"/>
    <property type="match status" value="1"/>
</dbReference>
<name>A0A7R9FQE4_9CRUS</name>
<gene>
    <name evidence="3" type="ORF">DSTB1V02_LOCUS10808</name>
</gene>
<evidence type="ECO:0000259" key="2">
    <source>
        <dbReference type="Pfam" id="PF00004"/>
    </source>
</evidence>
<dbReference type="AlphaFoldDB" id="A0A7R9FQE4"/>
<feature type="region of interest" description="Disordered" evidence="1">
    <location>
        <begin position="171"/>
        <end position="202"/>
    </location>
</feature>
<dbReference type="GO" id="GO:0016887">
    <property type="term" value="F:ATP hydrolysis activity"/>
    <property type="evidence" value="ECO:0007669"/>
    <property type="project" value="InterPro"/>
</dbReference>
<feature type="compositionally biased region" description="Basic residues" evidence="1">
    <location>
        <begin position="681"/>
        <end position="712"/>
    </location>
</feature>
<dbReference type="EMBL" id="CAJPEV010003232">
    <property type="protein sequence ID" value="CAG0899288.1"/>
    <property type="molecule type" value="Genomic_DNA"/>
</dbReference>
<evidence type="ECO:0000256" key="1">
    <source>
        <dbReference type="SAM" id="MobiDB-lite"/>
    </source>
</evidence>
<dbReference type="InterPro" id="IPR003959">
    <property type="entry name" value="ATPase_AAA_core"/>
</dbReference>
<proteinExistence type="predicted"/>
<dbReference type="Pfam" id="PF00004">
    <property type="entry name" value="AAA"/>
    <property type="match status" value="1"/>
</dbReference>
<dbReference type="Proteomes" id="UP000677054">
    <property type="component" value="Unassembled WGS sequence"/>
</dbReference>
<sequence length="712" mass="80196">EREGKFPELPSEEDGGSAAVFHPALLPSTEAESKEAAGEKRRLKPGQRPPSGVPAPLSKPGPPAPRPVSARRPALKKARELEQHVEKMEESKFLPALRQLCSEYDINRGGAGIVPPSGVWRKRREDWNREQKHDPHIIRSEKRLELEREIRLQVDAKMRDELEKLKASMDKDYVKRKKKKERKKRKKKDKKKKKMKDLTPDRSPESLYEELVENGIVKFLPRTRLAEFRGPVRLAGREGEAPSLGDVRRAIAEYCVLGLGRRRLDRWIDPSRRRFFALVLTCREGNGRINKPVAQTRISKTDERRVTLHLTLDSPQSNPLFDSSRRSRVANPPGSSGRLPISFPFSRSAGRRCREIGILRVSLGERGKKRRWIGKSRGLTLILIHKNLSNGGKSRQPCVESAARFPGSPEVRRKAPLTRSLLIAGPKGSGKKQLVSAICWETGATLFDLTAANIAGKYPGKSGLLMLVHLVNKVSRLMQPSVIWMDDAEKAFLKRVPRGDKTEPRRLRKELPKLVKAITADDQVILVGTSSSPWNFEPKGLAQTYQRVILVPAPDYPTRLELWQTWLRASLGPAVPPPVGVLAPPGPAAPPWVGLLARLSDGYTAGSIRDAIGETLTPKRLRKLEKKPLDPAEFIPALAEREPIYEEEAAAFEQWYLTKTPLGKRWAKRQEEREDASPFKRAGKGKKRKKKRRIKRKGHGGGGTKKKVKKRK</sequence>
<feature type="compositionally biased region" description="Basic and acidic residues" evidence="1">
    <location>
        <begin position="31"/>
        <end position="40"/>
    </location>
</feature>
<reference evidence="3" key="1">
    <citation type="submission" date="2020-11" db="EMBL/GenBank/DDBJ databases">
        <authorList>
            <person name="Tran Van P."/>
        </authorList>
    </citation>
    <scope>NUCLEOTIDE SEQUENCE</scope>
</reference>
<dbReference type="OrthoDB" id="3046016at2759"/>
<dbReference type="InterPro" id="IPR027417">
    <property type="entry name" value="P-loop_NTPase"/>
</dbReference>
<protein>
    <recommendedName>
        <fullName evidence="2">ATPase AAA-type core domain-containing protein</fullName>
    </recommendedName>
</protein>
<feature type="region of interest" description="Disordered" evidence="1">
    <location>
        <begin position="1"/>
        <end position="89"/>
    </location>
</feature>
<dbReference type="EMBL" id="LR902749">
    <property type="protein sequence ID" value="CAD7251041.1"/>
    <property type="molecule type" value="Genomic_DNA"/>
</dbReference>
<dbReference type="PANTHER" id="PTHR14690:SF0">
    <property type="entry name" value="IQ MOTIF CONTAINING WITH AAA DOMAIN 1"/>
    <property type="match status" value="1"/>
</dbReference>
<feature type="compositionally biased region" description="Pro residues" evidence="1">
    <location>
        <begin position="47"/>
        <end position="66"/>
    </location>
</feature>
<keyword evidence="4" id="KW-1185">Reference proteome</keyword>
<feature type="region of interest" description="Disordered" evidence="1">
    <location>
        <begin position="314"/>
        <end position="341"/>
    </location>
</feature>
<feature type="region of interest" description="Disordered" evidence="1">
    <location>
        <begin position="664"/>
        <end position="712"/>
    </location>
</feature>
<organism evidence="3">
    <name type="scientific">Darwinula stevensoni</name>
    <dbReference type="NCBI Taxonomy" id="69355"/>
    <lineage>
        <taxon>Eukaryota</taxon>
        <taxon>Metazoa</taxon>
        <taxon>Ecdysozoa</taxon>
        <taxon>Arthropoda</taxon>
        <taxon>Crustacea</taxon>
        <taxon>Oligostraca</taxon>
        <taxon>Ostracoda</taxon>
        <taxon>Podocopa</taxon>
        <taxon>Podocopida</taxon>
        <taxon>Darwinulocopina</taxon>
        <taxon>Darwinuloidea</taxon>
        <taxon>Darwinulidae</taxon>
        <taxon>Darwinula</taxon>
    </lineage>
</organism>
<feature type="compositionally biased region" description="Basic and acidic residues" evidence="1">
    <location>
        <begin position="668"/>
        <end position="678"/>
    </location>
</feature>
<dbReference type="InterPro" id="IPR052267">
    <property type="entry name" value="N-DRC_Component"/>
</dbReference>
<feature type="compositionally biased region" description="Basic residues" evidence="1">
    <location>
        <begin position="174"/>
        <end position="195"/>
    </location>
</feature>